<proteinExistence type="predicted"/>
<sequence length="114" mass="12832">MISIRGGWALGFVALGYQACWVCLVSALIRFMFHWDSIVRKSVGSCGGSWSPDLYTGVLITCTGLFQWWAIIYGTGTWTGTNRLLVLFCHSGTIFVFWFPFSAWCMLGYLGFFT</sequence>
<feature type="transmembrane region" description="Helical" evidence="1">
    <location>
        <begin position="54"/>
        <end position="72"/>
    </location>
</feature>
<evidence type="ECO:0000256" key="1">
    <source>
        <dbReference type="SAM" id="Phobius"/>
    </source>
</evidence>
<gene>
    <name evidence="2" type="ORF">B0T22DRAFT_117331</name>
</gene>
<keyword evidence="1" id="KW-1133">Transmembrane helix</keyword>
<keyword evidence="1" id="KW-0472">Membrane</keyword>
<accession>A0AAE0XM03</accession>
<keyword evidence="1" id="KW-0812">Transmembrane</keyword>
<name>A0AAE0XM03_9PEZI</name>
<reference evidence="2" key="1">
    <citation type="journal article" date="2023" name="Mol. Phylogenet. Evol.">
        <title>Genome-scale phylogeny and comparative genomics of the fungal order Sordariales.</title>
        <authorList>
            <person name="Hensen N."/>
            <person name="Bonometti L."/>
            <person name="Westerberg I."/>
            <person name="Brannstrom I.O."/>
            <person name="Guillou S."/>
            <person name="Cros-Aarteil S."/>
            <person name="Calhoun S."/>
            <person name="Haridas S."/>
            <person name="Kuo A."/>
            <person name="Mondo S."/>
            <person name="Pangilinan J."/>
            <person name="Riley R."/>
            <person name="LaButti K."/>
            <person name="Andreopoulos B."/>
            <person name="Lipzen A."/>
            <person name="Chen C."/>
            <person name="Yan M."/>
            <person name="Daum C."/>
            <person name="Ng V."/>
            <person name="Clum A."/>
            <person name="Steindorff A."/>
            <person name="Ohm R.A."/>
            <person name="Martin F."/>
            <person name="Silar P."/>
            <person name="Natvig D.O."/>
            <person name="Lalanne C."/>
            <person name="Gautier V."/>
            <person name="Ament-Velasquez S.L."/>
            <person name="Kruys A."/>
            <person name="Hutchinson M.I."/>
            <person name="Powell A.J."/>
            <person name="Barry K."/>
            <person name="Miller A.N."/>
            <person name="Grigoriev I.V."/>
            <person name="Debuchy R."/>
            <person name="Gladieux P."/>
            <person name="Hiltunen Thoren M."/>
            <person name="Johannesson H."/>
        </authorList>
    </citation>
    <scope>NUCLEOTIDE SEQUENCE</scope>
    <source>
        <strain evidence="2">CBS 314.62</strain>
    </source>
</reference>
<evidence type="ECO:0000313" key="3">
    <source>
        <dbReference type="Proteomes" id="UP001270362"/>
    </source>
</evidence>
<feature type="transmembrane region" description="Helical" evidence="1">
    <location>
        <begin position="6"/>
        <end position="33"/>
    </location>
</feature>
<dbReference type="Proteomes" id="UP001270362">
    <property type="component" value="Unassembled WGS sequence"/>
</dbReference>
<evidence type="ECO:0000313" key="2">
    <source>
        <dbReference type="EMBL" id="KAK3695833.1"/>
    </source>
</evidence>
<comment type="caution">
    <text evidence="2">The sequence shown here is derived from an EMBL/GenBank/DDBJ whole genome shotgun (WGS) entry which is preliminary data.</text>
</comment>
<reference evidence="2" key="2">
    <citation type="submission" date="2023-06" db="EMBL/GenBank/DDBJ databases">
        <authorList>
            <consortium name="Lawrence Berkeley National Laboratory"/>
            <person name="Haridas S."/>
            <person name="Hensen N."/>
            <person name="Bonometti L."/>
            <person name="Westerberg I."/>
            <person name="Brannstrom I.O."/>
            <person name="Guillou S."/>
            <person name="Cros-Aarteil S."/>
            <person name="Calhoun S."/>
            <person name="Kuo A."/>
            <person name="Mondo S."/>
            <person name="Pangilinan J."/>
            <person name="Riley R."/>
            <person name="Labutti K."/>
            <person name="Andreopoulos B."/>
            <person name="Lipzen A."/>
            <person name="Chen C."/>
            <person name="Yanf M."/>
            <person name="Daum C."/>
            <person name="Ng V."/>
            <person name="Clum A."/>
            <person name="Steindorff A."/>
            <person name="Ohm R."/>
            <person name="Martin F."/>
            <person name="Silar P."/>
            <person name="Natvig D."/>
            <person name="Lalanne C."/>
            <person name="Gautier V."/>
            <person name="Ament-Velasquez S.L."/>
            <person name="Kruys A."/>
            <person name="Hutchinson M.I."/>
            <person name="Powell A.J."/>
            <person name="Barry K."/>
            <person name="Miller A.N."/>
            <person name="Grigoriev I.V."/>
            <person name="Debuchy R."/>
            <person name="Gladieux P."/>
            <person name="Thoren M.H."/>
            <person name="Johannesson H."/>
        </authorList>
    </citation>
    <scope>NUCLEOTIDE SEQUENCE</scope>
    <source>
        <strain evidence="2">CBS 314.62</strain>
    </source>
</reference>
<dbReference type="EMBL" id="JAULSO010000001">
    <property type="protein sequence ID" value="KAK3695833.1"/>
    <property type="molecule type" value="Genomic_DNA"/>
</dbReference>
<dbReference type="AlphaFoldDB" id="A0AAE0XM03"/>
<feature type="transmembrane region" description="Helical" evidence="1">
    <location>
        <begin position="84"/>
        <end position="112"/>
    </location>
</feature>
<organism evidence="2 3">
    <name type="scientific">Podospora appendiculata</name>
    <dbReference type="NCBI Taxonomy" id="314037"/>
    <lineage>
        <taxon>Eukaryota</taxon>
        <taxon>Fungi</taxon>
        <taxon>Dikarya</taxon>
        <taxon>Ascomycota</taxon>
        <taxon>Pezizomycotina</taxon>
        <taxon>Sordariomycetes</taxon>
        <taxon>Sordariomycetidae</taxon>
        <taxon>Sordariales</taxon>
        <taxon>Podosporaceae</taxon>
        <taxon>Podospora</taxon>
    </lineage>
</organism>
<protein>
    <submittedName>
        <fullName evidence="2">Uncharacterized protein</fullName>
    </submittedName>
</protein>
<keyword evidence="3" id="KW-1185">Reference proteome</keyword>